<dbReference type="STRING" id="670580.A0A1X6N6E9"/>
<dbReference type="Pfam" id="PF00856">
    <property type="entry name" value="SET"/>
    <property type="match status" value="1"/>
</dbReference>
<dbReference type="GO" id="GO:0005634">
    <property type="term" value="C:nucleus"/>
    <property type="evidence" value="ECO:0007669"/>
    <property type="project" value="TreeGrafter"/>
</dbReference>
<evidence type="ECO:0000313" key="4">
    <source>
        <dbReference type="Proteomes" id="UP000194127"/>
    </source>
</evidence>
<dbReference type="GeneID" id="36323673"/>
<dbReference type="PROSITE" id="PS50280">
    <property type="entry name" value="SET"/>
    <property type="match status" value="1"/>
</dbReference>
<dbReference type="PANTHER" id="PTHR12197:SF294">
    <property type="entry name" value="POTENTIAL PROTEIN LYSINE METHYLTRANSFERASE SET6"/>
    <property type="match status" value="1"/>
</dbReference>
<organism evidence="3 4">
    <name type="scientific">Postia placenta MAD-698-R-SB12</name>
    <dbReference type="NCBI Taxonomy" id="670580"/>
    <lineage>
        <taxon>Eukaryota</taxon>
        <taxon>Fungi</taxon>
        <taxon>Dikarya</taxon>
        <taxon>Basidiomycota</taxon>
        <taxon>Agaricomycotina</taxon>
        <taxon>Agaricomycetes</taxon>
        <taxon>Polyporales</taxon>
        <taxon>Adustoporiaceae</taxon>
        <taxon>Rhodonia</taxon>
    </lineage>
</organism>
<dbReference type="EMBL" id="KZ110594">
    <property type="protein sequence ID" value="OSX64175.1"/>
    <property type="molecule type" value="Genomic_DNA"/>
</dbReference>
<feature type="region of interest" description="Disordered" evidence="1">
    <location>
        <begin position="287"/>
        <end position="329"/>
    </location>
</feature>
<dbReference type="InterPro" id="IPR001214">
    <property type="entry name" value="SET_dom"/>
</dbReference>
<dbReference type="CDD" id="cd20071">
    <property type="entry name" value="SET_SMYD"/>
    <property type="match status" value="1"/>
</dbReference>
<dbReference type="RefSeq" id="XP_024340969.1">
    <property type="nucleotide sequence ID" value="XM_024478723.1"/>
</dbReference>
<evidence type="ECO:0000256" key="1">
    <source>
        <dbReference type="SAM" id="MobiDB-lite"/>
    </source>
</evidence>
<dbReference type="SUPFAM" id="SSF82199">
    <property type="entry name" value="SET domain"/>
    <property type="match status" value="1"/>
</dbReference>
<feature type="compositionally biased region" description="Basic and acidic residues" evidence="1">
    <location>
        <begin position="303"/>
        <end position="312"/>
    </location>
</feature>
<dbReference type="Proteomes" id="UP000194127">
    <property type="component" value="Unassembled WGS sequence"/>
</dbReference>
<reference evidence="3 4" key="1">
    <citation type="submission" date="2017-04" db="EMBL/GenBank/DDBJ databases">
        <title>Genome Sequence of the Model Brown-Rot Fungus Postia placenta SB12.</title>
        <authorList>
            <consortium name="DOE Joint Genome Institute"/>
            <person name="Gaskell J."/>
            <person name="Kersten P."/>
            <person name="Larrondo L.F."/>
            <person name="Canessa P."/>
            <person name="Martinez D."/>
            <person name="Hibbett D."/>
            <person name="Schmoll M."/>
            <person name="Kubicek C.P."/>
            <person name="Martinez A.T."/>
            <person name="Yadav J."/>
            <person name="Master E."/>
            <person name="Magnuson J.K."/>
            <person name="James T."/>
            <person name="Yaver D."/>
            <person name="Berka R."/>
            <person name="Labutti K."/>
            <person name="Lipzen A."/>
            <person name="Aerts A."/>
            <person name="Barry K."/>
            <person name="Henrissat B."/>
            <person name="Blanchette R."/>
            <person name="Grigoriev I."/>
            <person name="Cullen D."/>
        </authorList>
    </citation>
    <scope>NUCLEOTIDE SEQUENCE [LARGE SCALE GENOMIC DNA]</scope>
    <source>
        <strain evidence="3 4">MAD-698-R-SB12</strain>
    </source>
</reference>
<keyword evidence="4" id="KW-1185">Reference proteome</keyword>
<proteinExistence type="predicted"/>
<evidence type="ECO:0000313" key="3">
    <source>
        <dbReference type="EMBL" id="OSX64175.1"/>
    </source>
</evidence>
<dbReference type="Gene3D" id="2.170.270.10">
    <property type="entry name" value="SET domain"/>
    <property type="match status" value="1"/>
</dbReference>
<name>A0A1X6N6E9_9APHY</name>
<evidence type="ECO:0000259" key="2">
    <source>
        <dbReference type="PROSITE" id="PS50280"/>
    </source>
</evidence>
<gene>
    <name evidence="3" type="ORF">POSPLADRAFT_1045283</name>
</gene>
<feature type="domain" description="SET" evidence="2">
    <location>
        <begin position="320"/>
        <end position="419"/>
    </location>
</feature>
<accession>A0A1X6N6E9</accession>
<dbReference type="AlphaFoldDB" id="A0A1X6N6E9"/>
<dbReference type="OrthoDB" id="1028014at2759"/>
<dbReference type="PANTHER" id="PTHR12197">
    <property type="entry name" value="HISTONE-LYSINE N-METHYLTRANSFERASE SMYD"/>
    <property type="match status" value="1"/>
</dbReference>
<protein>
    <recommendedName>
        <fullName evidence="2">SET domain-containing protein</fullName>
    </recommendedName>
</protein>
<sequence>MSPAKCASTNIPGPRHENDLLYIKTDVHTGRTYHATDDIPVGSTVLRASTPYTYTIWKQFRNEVCAECWRYEGGRRTFLKQRDDIGVTNPAGGANRMIRNGTRVETIGAGLWFCDEGCQGAWIAREGMETITLFRVLEEARRKKEEGKKKPNPLEAAQITADIVDQAWTMVCDKEKNLKERKKWRNLQLDNFETDMARYVLLALIHLRRELEEAWIPSQNQQTQATDACIRRNLPTDGRHDLRFWGATWNDFTTLQHNELNHLRTYPKLLEDQIRIYKVLKGRFAESNSSMSDHKPVGPADEGVNREEEQNHGARPGHHQGDGIGKTADNGDMLMDLGSAITIDNVRAIFSVDPGNSFGIWEVPLTEESECLGFAVYPRPSFFNHHCSPNVNKERYGRGLAFVTTRSVRAGEELCISYGHAEGMGWRQRQKELREGWFFECSCGKCIVDMSTVDEGT</sequence>
<dbReference type="InterPro" id="IPR046341">
    <property type="entry name" value="SET_dom_sf"/>
</dbReference>
<dbReference type="InterPro" id="IPR050869">
    <property type="entry name" value="H3K4_H4K5_MeTrfase"/>
</dbReference>